<dbReference type="InterPro" id="IPR011604">
    <property type="entry name" value="PDDEXK-like_dom_sf"/>
</dbReference>
<gene>
    <name evidence="2" type="ORF">FHX73_113814</name>
</gene>
<dbReference type="Proteomes" id="UP000317940">
    <property type="component" value="Unassembled WGS sequence"/>
</dbReference>
<proteinExistence type="predicted"/>
<evidence type="ECO:0000313" key="2">
    <source>
        <dbReference type="EMBL" id="TWF99954.1"/>
    </source>
</evidence>
<dbReference type="EMBL" id="VIWT01000001">
    <property type="protein sequence ID" value="TWF99954.1"/>
    <property type="molecule type" value="Genomic_DNA"/>
</dbReference>
<feature type="domain" description="Putative exodeoxyribonuclease 8 PDDEXK-like" evidence="1">
    <location>
        <begin position="43"/>
        <end position="281"/>
    </location>
</feature>
<dbReference type="Pfam" id="PF12684">
    <property type="entry name" value="DUF3799"/>
    <property type="match status" value="1"/>
</dbReference>
<evidence type="ECO:0000259" key="1">
    <source>
        <dbReference type="Pfam" id="PF12684"/>
    </source>
</evidence>
<evidence type="ECO:0000313" key="3">
    <source>
        <dbReference type="Proteomes" id="UP000317940"/>
    </source>
</evidence>
<protein>
    <submittedName>
        <fullName evidence="2">PDDEXK-like uncharacterized protein DUF3799</fullName>
    </submittedName>
</protein>
<dbReference type="InterPro" id="IPR024432">
    <property type="entry name" value="Put_RecE_PDDEXK-like_dom"/>
</dbReference>
<keyword evidence="3" id="KW-1185">Reference proteome</keyword>
<sequence length="295" mass="32263">MTAVLPEAPAASPIITEPGIYEMTNEQYHADPVPGGSLSSSGARKLLAPSCPALFRHEQLHGQKPRKVFDLGAAAHGLVLGAGPELARIDADEWRTAAVKAKVAAARERGAIPLRPAEYEQVQQMAAALRQHPIASALFAPGSGLPEQSLFWTDQATGVWRRARLDWLPTPSSGRRLIIPDYKTCASADPEAIAKSVLTYGYHQQDPWYVDAVRALGLGDESTTFVFVFQEKSAPYLVNVVQLDAVSRRLGRKLNRKAISLYRDCVTADRWPGYSDGIEIVSLPAWAQKQLQEIQ</sequence>
<dbReference type="AlphaFoldDB" id="A0A561UKS3"/>
<dbReference type="Gene3D" id="3.90.320.10">
    <property type="match status" value="1"/>
</dbReference>
<comment type="caution">
    <text evidence="2">The sequence shown here is derived from an EMBL/GenBank/DDBJ whole genome shotgun (WGS) entry which is preliminary data.</text>
</comment>
<name>A0A561UKS3_9ACTN</name>
<reference evidence="2 3" key="1">
    <citation type="submission" date="2019-06" db="EMBL/GenBank/DDBJ databases">
        <title>Sequencing the genomes of 1000 actinobacteria strains.</title>
        <authorList>
            <person name="Klenk H.-P."/>
        </authorList>
    </citation>
    <scope>NUCLEOTIDE SEQUENCE [LARGE SCALE GENOMIC DNA]</scope>
    <source>
        <strain evidence="2 3">DSM 44826</strain>
    </source>
</reference>
<accession>A0A561UKS3</accession>
<organism evidence="2 3">
    <name type="scientific">Kitasatospora viridis</name>
    <dbReference type="NCBI Taxonomy" id="281105"/>
    <lineage>
        <taxon>Bacteria</taxon>
        <taxon>Bacillati</taxon>
        <taxon>Actinomycetota</taxon>
        <taxon>Actinomycetes</taxon>
        <taxon>Kitasatosporales</taxon>
        <taxon>Streptomycetaceae</taxon>
        <taxon>Kitasatospora</taxon>
    </lineage>
</organism>